<evidence type="ECO:0000313" key="2">
    <source>
        <dbReference type="EMBL" id="UXC17951.1"/>
    </source>
</evidence>
<accession>A0ABY5ZVK0</accession>
<gene>
    <name evidence="2" type="ORF">N4T19_20005</name>
</gene>
<keyword evidence="3" id="KW-1185">Reference proteome</keyword>
<dbReference type="Pfam" id="PF19834">
    <property type="entry name" value="DUF6314"/>
    <property type="match status" value="1"/>
</dbReference>
<dbReference type="InterPro" id="IPR045632">
    <property type="entry name" value="DUF6314"/>
</dbReference>
<dbReference type="EMBL" id="CP104377">
    <property type="protein sequence ID" value="UXC17951.1"/>
    <property type="molecule type" value="Genomic_DNA"/>
</dbReference>
<reference evidence="2" key="1">
    <citation type="submission" date="2022-09" db="EMBL/GenBank/DDBJ databases">
        <title>Bacterial diversity in gut of crayfish and pufferfish.</title>
        <authorList>
            <person name="Huang Y."/>
        </authorList>
    </citation>
    <scope>NUCLEOTIDE SEQUENCE</scope>
    <source>
        <strain evidence="2">PR12</strain>
    </source>
</reference>
<sequence length="168" mass="18683">MTTEHPLPWVAEHLLAALQGEWRFSRSLQDLVTRNPIGTVQGQARFTPEGASAAHYTESGQMVLQSGGSFRASGSYFFSQQGAHLCIYFDAQQQRLFHRLHPAVDQDGQLSASSSHLCIADRYDSSYEFLRSGGFVIEHQVRGPHKSYRSYTLYERLAGAPTTSSTAI</sequence>
<proteinExistence type="predicted"/>
<evidence type="ECO:0000313" key="3">
    <source>
        <dbReference type="Proteomes" id="UP001058290"/>
    </source>
</evidence>
<organism evidence="2 3">
    <name type="scientific">Comamonas squillarum</name>
    <dbReference type="NCBI Taxonomy" id="2977320"/>
    <lineage>
        <taxon>Bacteria</taxon>
        <taxon>Pseudomonadati</taxon>
        <taxon>Pseudomonadota</taxon>
        <taxon>Betaproteobacteria</taxon>
        <taxon>Burkholderiales</taxon>
        <taxon>Comamonadaceae</taxon>
        <taxon>Comamonas</taxon>
    </lineage>
</organism>
<feature type="domain" description="DUF6314" evidence="1">
    <location>
        <begin position="18"/>
        <end position="156"/>
    </location>
</feature>
<protein>
    <submittedName>
        <fullName evidence="2">DUF6314 family protein</fullName>
    </submittedName>
</protein>
<evidence type="ECO:0000259" key="1">
    <source>
        <dbReference type="Pfam" id="PF19834"/>
    </source>
</evidence>
<dbReference type="Proteomes" id="UP001058290">
    <property type="component" value="Chromosome"/>
</dbReference>
<name>A0ABY5ZVK0_9BURK</name>
<dbReference type="RefSeq" id="WP_260718849.1">
    <property type="nucleotide sequence ID" value="NZ_CP104377.1"/>
</dbReference>